<comment type="similarity">
    <text evidence="2">Belongs to the UPF0702 family.</text>
</comment>
<dbReference type="EMBL" id="QFNY01000006">
    <property type="protein sequence ID" value="PZP03716.1"/>
    <property type="molecule type" value="Genomic_DNA"/>
</dbReference>
<dbReference type="PANTHER" id="PTHR34582">
    <property type="entry name" value="UPF0702 TRANSMEMBRANE PROTEIN YCAP"/>
    <property type="match status" value="1"/>
</dbReference>
<keyword evidence="4 7" id="KW-0812">Transmembrane</keyword>
<feature type="domain" description="YetF C-terminal" evidence="8">
    <location>
        <begin position="99"/>
        <end position="166"/>
    </location>
</feature>
<dbReference type="Pfam" id="PF04239">
    <property type="entry name" value="DUF421"/>
    <property type="match status" value="1"/>
</dbReference>
<evidence type="ECO:0000256" key="1">
    <source>
        <dbReference type="ARBA" id="ARBA00004651"/>
    </source>
</evidence>
<dbReference type="Gene3D" id="3.30.240.20">
    <property type="entry name" value="bsu07140 like domains"/>
    <property type="match status" value="1"/>
</dbReference>
<dbReference type="AlphaFoldDB" id="A0A2W5D8R2"/>
<dbReference type="GO" id="GO:0005886">
    <property type="term" value="C:plasma membrane"/>
    <property type="evidence" value="ECO:0007669"/>
    <property type="project" value="UniProtKB-SubCell"/>
</dbReference>
<evidence type="ECO:0000256" key="6">
    <source>
        <dbReference type="ARBA" id="ARBA00023136"/>
    </source>
</evidence>
<reference evidence="9 10" key="1">
    <citation type="submission" date="2017-11" db="EMBL/GenBank/DDBJ databases">
        <title>Infants hospitalized years apart are colonized by the same room-sourced microbial strains.</title>
        <authorList>
            <person name="Brooks B."/>
            <person name="Olm M.R."/>
            <person name="Firek B.A."/>
            <person name="Baker R."/>
            <person name="Thomas B.C."/>
            <person name="Morowitz M.J."/>
            <person name="Banfield J.F."/>
        </authorList>
    </citation>
    <scope>NUCLEOTIDE SEQUENCE [LARGE SCALE GENOMIC DNA]</scope>
    <source>
        <strain evidence="9">S2_012_000_R3_87</strain>
    </source>
</reference>
<evidence type="ECO:0000259" key="8">
    <source>
        <dbReference type="Pfam" id="PF04239"/>
    </source>
</evidence>
<dbReference type="RefSeq" id="WP_284759345.1">
    <property type="nucleotide sequence ID" value="NZ_CP136640.1"/>
</dbReference>
<gene>
    <name evidence="9" type="ORF">DI609_00600</name>
</gene>
<dbReference type="Proteomes" id="UP000249451">
    <property type="component" value="Unassembled WGS sequence"/>
</dbReference>
<keyword evidence="5 7" id="KW-1133">Transmembrane helix</keyword>
<accession>A0A2W5D8R2</accession>
<evidence type="ECO:0000256" key="7">
    <source>
        <dbReference type="SAM" id="Phobius"/>
    </source>
</evidence>
<evidence type="ECO:0000256" key="3">
    <source>
        <dbReference type="ARBA" id="ARBA00022475"/>
    </source>
</evidence>
<evidence type="ECO:0000256" key="5">
    <source>
        <dbReference type="ARBA" id="ARBA00022989"/>
    </source>
</evidence>
<keyword evidence="6 7" id="KW-0472">Membrane</keyword>
<evidence type="ECO:0000256" key="4">
    <source>
        <dbReference type="ARBA" id="ARBA00022692"/>
    </source>
</evidence>
<comment type="caution">
    <text evidence="9">The sequence shown here is derived from an EMBL/GenBank/DDBJ whole genome shotgun (WGS) entry which is preliminary data.</text>
</comment>
<feature type="transmembrane region" description="Helical" evidence="7">
    <location>
        <begin position="52"/>
        <end position="71"/>
    </location>
</feature>
<dbReference type="InterPro" id="IPR007353">
    <property type="entry name" value="DUF421"/>
</dbReference>
<evidence type="ECO:0000256" key="2">
    <source>
        <dbReference type="ARBA" id="ARBA00006448"/>
    </source>
</evidence>
<dbReference type="PANTHER" id="PTHR34582:SF6">
    <property type="entry name" value="UPF0702 TRANSMEMBRANE PROTEIN YCAP"/>
    <property type="match status" value="1"/>
</dbReference>
<keyword evidence="3" id="KW-1003">Cell membrane</keyword>
<organism evidence="9 10">
    <name type="scientific">Corynebacterium urealyticum</name>
    <dbReference type="NCBI Taxonomy" id="43771"/>
    <lineage>
        <taxon>Bacteria</taxon>
        <taxon>Bacillati</taxon>
        <taxon>Actinomycetota</taxon>
        <taxon>Actinomycetes</taxon>
        <taxon>Mycobacteriales</taxon>
        <taxon>Corynebacteriaceae</taxon>
        <taxon>Corynebacterium</taxon>
    </lineage>
</organism>
<name>A0A2W5D8R2_9CORY</name>
<protein>
    <submittedName>
        <fullName evidence="9">DUF421 domain-containing protein</fullName>
    </submittedName>
</protein>
<evidence type="ECO:0000313" key="10">
    <source>
        <dbReference type="Proteomes" id="UP000249451"/>
    </source>
</evidence>
<feature type="transmembrane region" description="Helical" evidence="7">
    <location>
        <begin position="77"/>
        <end position="97"/>
    </location>
</feature>
<evidence type="ECO:0000313" key="9">
    <source>
        <dbReference type="EMBL" id="PZP03716.1"/>
    </source>
</evidence>
<dbReference type="InterPro" id="IPR023090">
    <property type="entry name" value="UPF0702_alpha/beta_dom_sf"/>
</dbReference>
<comment type="subcellular location">
    <subcellularLocation>
        <location evidence="1">Cell membrane</location>
        <topology evidence="1">Multi-pass membrane protein</topology>
    </subcellularLocation>
</comment>
<proteinExistence type="inferred from homology"/>
<sequence length="193" mass="21406">MRIMEQVQQAFYEQITIDPARIPIVILSALAIYLFFLILVRLFGVRIMTKMNAFDAVVLVMFGAVSGRVVIGHPPTLAAGAIGLFTLMLLEAIFGAARKSTAVSRVFDEDPQAVFAHGQYLDRQLRRTHVSRDDLRMVMRRAGVATPADVQLIILEPTGEMTVYKVGIVIDPEMLRGVAGLPSGFTQHDRENH</sequence>
<feature type="transmembrane region" description="Helical" evidence="7">
    <location>
        <begin position="20"/>
        <end position="40"/>
    </location>
</feature>